<evidence type="ECO:0000256" key="2">
    <source>
        <dbReference type="ARBA" id="ARBA00022452"/>
    </source>
</evidence>
<dbReference type="PANTHER" id="PTHR30026">
    <property type="entry name" value="OUTER MEMBRANE PROTEIN TOLC"/>
    <property type="match status" value="1"/>
</dbReference>
<dbReference type="SUPFAM" id="SSF56954">
    <property type="entry name" value="Outer membrane efflux proteins (OEP)"/>
    <property type="match status" value="1"/>
</dbReference>
<organism evidence="8 9">
    <name type="scientific">Flavobacterium ginsengisoli</name>
    <dbReference type="NCBI Taxonomy" id="871694"/>
    <lineage>
        <taxon>Bacteria</taxon>
        <taxon>Pseudomonadati</taxon>
        <taxon>Bacteroidota</taxon>
        <taxon>Flavobacteriia</taxon>
        <taxon>Flavobacteriales</taxon>
        <taxon>Flavobacteriaceae</taxon>
        <taxon>Flavobacterium</taxon>
    </lineage>
</organism>
<keyword evidence="5" id="KW-0998">Cell outer membrane</keyword>
<evidence type="ECO:0000313" key="9">
    <source>
        <dbReference type="Proteomes" id="UP001501367"/>
    </source>
</evidence>
<keyword evidence="3" id="KW-0812">Transmembrane</keyword>
<comment type="subcellular location">
    <subcellularLocation>
        <location evidence="1">Cell outer membrane</location>
    </subcellularLocation>
</comment>
<evidence type="ECO:0000256" key="4">
    <source>
        <dbReference type="ARBA" id="ARBA00023136"/>
    </source>
</evidence>
<evidence type="ECO:0000256" key="3">
    <source>
        <dbReference type="ARBA" id="ARBA00022692"/>
    </source>
</evidence>
<name>A0ABP7FUX8_9FLAO</name>
<evidence type="ECO:0000256" key="1">
    <source>
        <dbReference type="ARBA" id="ARBA00004442"/>
    </source>
</evidence>
<comment type="caution">
    <text evidence="8">The sequence shown here is derived from an EMBL/GenBank/DDBJ whole genome shotgun (WGS) entry which is preliminary data.</text>
</comment>
<feature type="signal peptide" evidence="7">
    <location>
        <begin position="1"/>
        <end position="26"/>
    </location>
</feature>
<feature type="coiled-coil region" evidence="6">
    <location>
        <begin position="397"/>
        <end position="424"/>
    </location>
</feature>
<feature type="coiled-coil region" evidence="6">
    <location>
        <begin position="248"/>
        <end position="275"/>
    </location>
</feature>
<evidence type="ECO:0000256" key="7">
    <source>
        <dbReference type="SAM" id="SignalP"/>
    </source>
</evidence>
<evidence type="ECO:0000256" key="6">
    <source>
        <dbReference type="SAM" id="Coils"/>
    </source>
</evidence>
<protein>
    <submittedName>
        <fullName evidence="8">TolC family protein</fullName>
    </submittedName>
</protein>
<sequence>MKIQLLKAKFYLILFSVALISLEVNAQTASLEYCFNAAKQNNISLKQAKSGLKTVEYNLQAEKNSYFPKVDLLSSYTYLSSPLTINLQSVKDGIVEGSSKQSVNTANQIYNEITGGNLSQAAQDRIYNTSKTIIGGIYPNYNPSLSEQSYFLAGVGVRQPLYLGNKLNSSVDLAQSVVTSAGLNVEAVDKEVTFLITLQYLRILYLNSLMQKQQMIITALDKNKTYAEESVKNEILPPYQKNWTNVVLIQAKSQFNSIENDKKNAQIELNKLMGADLDQVLTISDTLNYNRINLSEPKKDFWLTNPVQQMAENKIAYAETAEKISKSLALPNVFAVGNFNLYQKDLPVAIPDWFVALELQWTLFNAQTSKRTQAAKQLIDEARLGEENVSLLLQVKSKAAKNKMDSLEKDVEALEAARKEARTTSTLITQRMNNQMSSPKDVNDALLVETEIEKVYYTAVFGYYVALAEYLNSIGEPTRITQFIK</sequence>
<evidence type="ECO:0000256" key="5">
    <source>
        <dbReference type="ARBA" id="ARBA00023237"/>
    </source>
</evidence>
<keyword evidence="4" id="KW-0472">Membrane</keyword>
<dbReference type="RefSeq" id="WP_345159854.1">
    <property type="nucleotide sequence ID" value="NZ_BAABDT010000006.1"/>
</dbReference>
<dbReference type="Gene3D" id="1.20.1600.10">
    <property type="entry name" value="Outer membrane efflux proteins (OEP)"/>
    <property type="match status" value="1"/>
</dbReference>
<accession>A0ABP7FUX8</accession>
<keyword evidence="6" id="KW-0175">Coiled coil</keyword>
<reference evidence="9" key="1">
    <citation type="journal article" date="2019" name="Int. J. Syst. Evol. Microbiol.">
        <title>The Global Catalogue of Microorganisms (GCM) 10K type strain sequencing project: providing services to taxonomists for standard genome sequencing and annotation.</title>
        <authorList>
            <consortium name="The Broad Institute Genomics Platform"/>
            <consortium name="The Broad Institute Genome Sequencing Center for Infectious Disease"/>
            <person name="Wu L."/>
            <person name="Ma J."/>
        </authorList>
    </citation>
    <scope>NUCLEOTIDE SEQUENCE [LARGE SCALE GENOMIC DNA]</scope>
    <source>
        <strain evidence="9">JCM 17336</strain>
    </source>
</reference>
<feature type="chain" id="PRO_5046492689" evidence="7">
    <location>
        <begin position="27"/>
        <end position="485"/>
    </location>
</feature>
<keyword evidence="2" id="KW-1134">Transmembrane beta strand</keyword>
<dbReference type="PANTHER" id="PTHR30026:SF20">
    <property type="entry name" value="OUTER MEMBRANE PROTEIN TOLC"/>
    <property type="match status" value="1"/>
</dbReference>
<keyword evidence="7" id="KW-0732">Signal</keyword>
<dbReference type="InterPro" id="IPR051906">
    <property type="entry name" value="TolC-like"/>
</dbReference>
<dbReference type="Proteomes" id="UP001501367">
    <property type="component" value="Unassembled WGS sequence"/>
</dbReference>
<evidence type="ECO:0000313" key="8">
    <source>
        <dbReference type="EMBL" id="GAA3749025.1"/>
    </source>
</evidence>
<dbReference type="EMBL" id="BAABDT010000006">
    <property type="protein sequence ID" value="GAA3749025.1"/>
    <property type="molecule type" value="Genomic_DNA"/>
</dbReference>
<proteinExistence type="predicted"/>
<keyword evidence="9" id="KW-1185">Reference proteome</keyword>
<gene>
    <name evidence="8" type="ORF">GCM10022422_37070</name>
</gene>